<organism evidence="1 2">
    <name type="scientific">Hibiscus sabdariffa</name>
    <name type="common">roselle</name>
    <dbReference type="NCBI Taxonomy" id="183260"/>
    <lineage>
        <taxon>Eukaryota</taxon>
        <taxon>Viridiplantae</taxon>
        <taxon>Streptophyta</taxon>
        <taxon>Embryophyta</taxon>
        <taxon>Tracheophyta</taxon>
        <taxon>Spermatophyta</taxon>
        <taxon>Magnoliopsida</taxon>
        <taxon>eudicotyledons</taxon>
        <taxon>Gunneridae</taxon>
        <taxon>Pentapetalae</taxon>
        <taxon>rosids</taxon>
        <taxon>malvids</taxon>
        <taxon>Malvales</taxon>
        <taxon>Malvaceae</taxon>
        <taxon>Malvoideae</taxon>
        <taxon>Hibiscus</taxon>
    </lineage>
</organism>
<dbReference type="Proteomes" id="UP001472677">
    <property type="component" value="Unassembled WGS sequence"/>
</dbReference>
<protein>
    <submittedName>
        <fullName evidence="1">Uncharacterized protein</fullName>
    </submittedName>
</protein>
<comment type="caution">
    <text evidence="1">The sequence shown here is derived from an EMBL/GenBank/DDBJ whole genome shotgun (WGS) entry which is preliminary data.</text>
</comment>
<evidence type="ECO:0000313" key="2">
    <source>
        <dbReference type="Proteomes" id="UP001472677"/>
    </source>
</evidence>
<accession>A0ABR2CAG6</accession>
<proteinExistence type="predicted"/>
<gene>
    <name evidence="1" type="ORF">V6N12_038655</name>
</gene>
<sequence length="67" mass="7274">MARRMEELGFEDEGADSGAGGKLVREVGVYSGDGMDFGEWFGEGVCSVMKFGDELKGDFCLWGVRLS</sequence>
<dbReference type="EMBL" id="JBBPBM010000058">
    <property type="protein sequence ID" value="KAK8516412.1"/>
    <property type="molecule type" value="Genomic_DNA"/>
</dbReference>
<name>A0ABR2CAG6_9ROSI</name>
<keyword evidence="2" id="KW-1185">Reference proteome</keyword>
<evidence type="ECO:0000313" key="1">
    <source>
        <dbReference type="EMBL" id="KAK8516412.1"/>
    </source>
</evidence>
<reference evidence="1 2" key="1">
    <citation type="journal article" date="2024" name="G3 (Bethesda)">
        <title>Genome assembly of Hibiscus sabdariffa L. provides insights into metabolisms of medicinal natural products.</title>
        <authorList>
            <person name="Kim T."/>
        </authorList>
    </citation>
    <scope>NUCLEOTIDE SEQUENCE [LARGE SCALE GENOMIC DNA]</scope>
    <source>
        <strain evidence="1">TK-2024</strain>
        <tissue evidence="1">Old leaves</tissue>
    </source>
</reference>